<keyword evidence="2" id="KW-0614">Plasmid</keyword>
<dbReference type="Pfam" id="PF05136">
    <property type="entry name" value="Phage_portal_2"/>
    <property type="match status" value="1"/>
</dbReference>
<organism evidence="2">
    <name type="scientific">Aeromonas hydrophila</name>
    <dbReference type="NCBI Taxonomy" id="644"/>
    <lineage>
        <taxon>Bacteria</taxon>
        <taxon>Pseudomonadati</taxon>
        <taxon>Pseudomonadota</taxon>
        <taxon>Gammaproteobacteria</taxon>
        <taxon>Aeromonadales</taxon>
        <taxon>Aeromonadaceae</taxon>
        <taxon>Aeromonas</taxon>
    </lineage>
</organism>
<protein>
    <submittedName>
        <fullName evidence="2">Plasmid partitioning protein ParB</fullName>
    </submittedName>
</protein>
<feature type="region of interest" description="Disordered" evidence="1">
    <location>
        <begin position="1"/>
        <end position="22"/>
    </location>
</feature>
<dbReference type="EMBL" id="KR677378">
    <property type="protein sequence ID" value="AKS10295.1"/>
    <property type="molecule type" value="Genomic_DNA"/>
</dbReference>
<dbReference type="NCBIfam" id="TIGR01539">
    <property type="entry name" value="portal_lambda"/>
    <property type="match status" value="1"/>
</dbReference>
<evidence type="ECO:0000256" key="1">
    <source>
        <dbReference type="SAM" id="MobiDB-lite"/>
    </source>
</evidence>
<proteinExistence type="predicted"/>
<reference evidence="2" key="1">
    <citation type="submission" date="2015-05" db="EMBL/GenBank/DDBJ databases">
        <title>Aeromonas hydrophila plasmid SL.</title>
        <authorList>
            <person name="Sun Z.L."/>
            <person name="Gong C.L."/>
            <person name="Xue R.Y."/>
            <person name="Cao G.L."/>
            <person name="Hu X.L."/>
        </authorList>
    </citation>
    <scope>NUCLEOTIDE SEQUENCE</scope>
    <source>
        <strain evidence="2">SL</strain>
        <plasmid evidence="2">pSL</plasmid>
    </source>
</reference>
<accession>A0A0K0VKK6</accession>
<dbReference type="AlphaFoldDB" id="A0A0K0VKK6"/>
<dbReference type="GO" id="GO:0019068">
    <property type="term" value="P:virion assembly"/>
    <property type="evidence" value="ECO:0007669"/>
    <property type="project" value="InterPro"/>
</dbReference>
<geneLocation type="plasmid" evidence="2">
    <name>pSL</name>
</geneLocation>
<evidence type="ECO:0000313" key="2">
    <source>
        <dbReference type="EMBL" id="AKS10295.1"/>
    </source>
</evidence>
<dbReference type="InterPro" id="IPR006429">
    <property type="entry name" value="Phage_lambda_portal"/>
</dbReference>
<name>A0A0K0VKK6_AERHY</name>
<dbReference type="GO" id="GO:0005198">
    <property type="term" value="F:structural molecule activity"/>
    <property type="evidence" value="ECO:0007669"/>
    <property type="project" value="InterPro"/>
</dbReference>
<sequence length="281" mass="31619">MATTTAAAPNHPRNSKRGHMLGMDRRTGRFISGTEQLASRLLQVFTTPHAARGNEPSAMEQWISEYAGYYSGSQVKMNGVKIPHLFPGDKLNLQRPGNADNGMSQLEESILRYVAAGTNTEYSALSRDYSKGAYSALRASSNDNWRYVMGRRKFIAGKAASQMFGCWLEEAIMRKVITLPRSARLSFYDARHAWCYSEWIGMGRMAIDGLKEAKEAVLLIESGLSTYERELAKLGEDYEEIFAQQYREAQERKEKNLPPPSWVKAQQMAPDEQQQGNGNET</sequence>
<feature type="region of interest" description="Disordered" evidence="1">
    <location>
        <begin position="249"/>
        <end position="281"/>
    </location>
</feature>
<feature type="compositionally biased region" description="Polar residues" evidence="1">
    <location>
        <begin position="272"/>
        <end position="281"/>
    </location>
</feature>